<comment type="caution">
    <text evidence="1">The sequence shown here is derived from an EMBL/GenBank/DDBJ whole genome shotgun (WGS) entry which is preliminary data.</text>
</comment>
<reference evidence="1 2" key="1">
    <citation type="journal article" date="2019" name="Anaerobe">
        <title>Detection of Robinsoniella peoriensis in multiple bone samples of a trauma patient.</title>
        <authorList>
            <person name="Schrottner P."/>
            <person name="Hartwich K."/>
            <person name="Bunk B."/>
            <person name="Schober I."/>
            <person name="Helbig S."/>
            <person name="Rudolph W.W."/>
            <person name="Gunzer F."/>
        </authorList>
    </citation>
    <scope>NUCLEOTIDE SEQUENCE [LARGE SCALE GENOMIC DNA]</scope>
    <source>
        <strain evidence="1 2">DSM 106044</strain>
    </source>
</reference>
<dbReference type="RefSeq" id="WP_027294507.1">
    <property type="nucleotide sequence ID" value="NZ_CABMJZ010000035.1"/>
</dbReference>
<dbReference type="AlphaFoldDB" id="A0A4U8QAK1"/>
<protein>
    <submittedName>
        <fullName evidence="1">Uncharacterized protein</fullName>
    </submittedName>
</protein>
<accession>A0A4U8QAK1</accession>
<sequence>MEKGKDYDEIMKDNPELAEKLNRASKERLLDKRNIDGVARALSRYVYKNNSAADIVIKAVKEGRWLQLELLYGYYSGFEDDRNEGGCAVADLEQLLKELLRSLLY</sequence>
<keyword evidence="2" id="KW-1185">Reference proteome</keyword>
<dbReference type="OrthoDB" id="1921697at2"/>
<evidence type="ECO:0000313" key="2">
    <source>
        <dbReference type="Proteomes" id="UP000306509"/>
    </source>
</evidence>
<organism evidence="1 2">
    <name type="scientific">Robinsoniella peoriensis</name>
    <dbReference type="NCBI Taxonomy" id="180332"/>
    <lineage>
        <taxon>Bacteria</taxon>
        <taxon>Bacillati</taxon>
        <taxon>Bacillota</taxon>
        <taxon>Clostridia</taxon>
        <taxon>Lachnospirales</taxon>
        <taxon>Lachnospiraceae</taxon>
        <taxon>Robinsoniella</taxon>
    </lineage>
</organism>
<dbReference type="STRING" id="180332.GCA_000797495_00528"/>
<evidence type="ECO:0000313" key="1">
    <source>
        <dbReference type="EMBL" id="TLD02060.1"/>
    </source>
</evidence>
<dbReference type="EMBL" id="QGQD01000023">
    <property type="protein sequence ID" value="TLD02060.1"/>
    <property type="molecule type" value="Genomic_DNA"/>
</dbReference>
<gene>
    <name evidence="1" type="ORF">DSM106044_01097</name>
</gene>
<name>A0A4U8QAK1_9FIRM</name>
<dbReference type="Proteomes" id="UP000306509">
    <property type="component" value="Unassembled WGS sequence"/>
</dbReference>
<proteinExistence type="predicted"/>